<dbReference type="InterPro" id="IPR005135">
    <property type="entry name" value="Endo/exonuclease/phosphatase"/>
</dbReference>
<dbReference type="EMBL" id="CADCUR010000288">
    <property type="protein sequence ID" value="CAA9426489.1"/>
    <property type="molecule type" value="Genomic_DNA"/>
</dbReference>
<dbReference type="Pfam" id="PF03372">
    <property type="entry name" value="Exo_endo_phos"/>
    <property type="match status" value="1"/>
</dbReference>
<evidence type="ECO:0000313" key="2">
    <source>
        <dbReference type="EMBL" id="CAA9426489.1"/>
    </source>
</evidence>
<feature type="domain" description="Endonuclease/exonuclease/phosphatase" evidence="1">
    <location>
        <begin position="75"/>
        <end position="314"/>
    </location>
</feature>
<dbReference type="AlphaFoldDB" id="A0A6J4Q2R8"/>
<name>A0A6J4Q2R8_9BACT</name>
<dbReference type="Gene3D" id="3.60.10.10">
    <property type="entry name" value="Endonuclease/exonuclease/phosphatase"/>
    <property type="match status" value="1"/>
</dbReference>
<dbReference type="GO" id="GO:0003824">
    <property type="term" value="F:catalytic activity"/>
    <property type="evidence" value="ECO:0007669"/>
    <property type="project" value="InterPro"/>
</dbReference>
<organism evidence="2">
    <name type="scientific">uncultured Pyrinomonadaceae bacterium</name>
    <dbReference type="NCBI Taxonomy" id="2283094"/>
    <lineage>
        <taxon>Bacteria</taxon>
        <taxon>Pseudomonadati</taxon>
        <taxon>Acidobacteriota</taxon>
        <taxon>Blastocatellia</taxon>
        <taxon>Blastocatellales</taxon>
        <taxon>Pyrinomonadaceae</taxon>
        <taxon>environmental samples</taxon>
    </lineage>
</organism>
<accession>A0A6J4Q2R8</accession>
<dbReference type="SUPFAM" id="SSF56219">
    <property type="entry name" value="DNase I-like"/>
    <property type="match status" value="1"/>
</dbReference>
<gene>
    <name evidence="2" type="ORF">AVDCRST_MAG74-3376</name>
</gene>
<evidence type="ECO:0000259" key="1">
    <source>
        <dbReference type="Pfam" id="PF03372"/>
    </source>
</evidence>
<sequence>MNAETDFENHSPDILDHRLNEFFPELLKFDSIEATEKSEIYRRIKPDVERILNAVVQENYAPTVNQKKDAVAALAWNIERGNRFGGIVEALKNHEKLKDKDLLLLTELDYGMARSQNRFVARDLAKELKLNYAFAPCYIALQKGSGVEEYAAGENTKSLHGLALFSKYALKNVHAVPLPNGKDKMFGKEKRLGHLRALVADIEHPAGDFRVGALHLDAHSSRRHRHLQMRIVLDYLDALQPPLPTVIGGDWNTTTYNAQSANHAIAGYFRRVAMGVKNVVKNHYPHPDRYFERGLFSELERRDYEYKTLNEIGAGTLHYDMENAAYNTNLGDWVPRWCFPFIFWAARRVGGRVSARLDWFAGKRIEVVGKPQTISDLVDAENVSLSDHDAITLDFAPQKV</sequence>
<reference evidence="2" key="1">
    <citation type="submission" date="2020-02" db="EMBL/GenBank/DDBJ databases">
        <authorList>
            <person name="Meier V. D."/>
        </authorList>
    </citation>
    <scope>NUCLEOTIDE SEQUENCE</scope>
    <source>
        <strain evidence="2">AVDCRST_MAG74</strain>
    </source>
</reference>
<protein>
    <recommendedName>
        <fullName evidence="1">Endonuclease/exonuclease/phosphatase domain-containing protein</fullName>
    </recommendedName>
</protein>
<dbReference type="InterPro" id="IPR036691">
    <property type="entry name" value="Endo/exonu/phosph_ase_sf"/>
</dbReference>
<proteinExistence type="predicted"/>